<keyword evidence="3" id="KW-1185">Reference proteome</keyword>
<dbReference type="InterPro" id="IPR036291">
    <property type="entry name" value="NAD(P)-bd_dom_sf"/>
</dbReference>
<dbReference type="Gene3D" id="3.40.50.720">
    <property type="entry name" value="NAD(P)-binding Rossmann-like Domain"/>
    <property type="match status" value="1"/>
</dbReference>
<feature type="region of interest" description="Disordered" evidence="1">
    <location>
        <begin position="1"/>
        <end position="29"/>
    </location>
</feature>
<reference evidence="2 3" key="1">
    <citation type="journal article" date="2024" name="Commun. Biol.">
        <title>Comparative genomic analysis of thermophilic fungi reveals convergent evolutionary adaptations and gene losses.</title>
        <authorList>
            <person name="Steindorff A.S."/>
            <person name="Aguilar-Pontes M.V."/>
            <person name="Robinson A.J."/>
            <person name="Andreopoulos B."/>
            <person name="LaButti K."/>
            <person name="Kuo A."/>
            <person name="Mondo S."/>
            <person name="Riley R."/>
            <person name="Otillar R."/>
            <person name="Haridas S."/>
            <person name="Lipzen A."/>
            <person name="Grimwood J."/>
            <person name="Schmutz J."/>
            <person name="Clum A."/>
            <person name="Reid I.D."/>
            <person name="Moisan M.C."/>
            <person name="Butler G."/>
            <person name="Nguyen T.T.M."/>
            <person name="Dewar K."/>
            <person name="Conant G."/>
            <person name="Drula E."/>
            <person name="Henrissat B."/>
            <person name="Hansel C."/>
            <person name="Singer S."/>
            <person name="Hutchinson M.I."/>
            <person name="de Vries R.P."/>
            <person name="Natvig D.O."/>
            <person name="Powell A.J."/>
            <person name="Tsang A."/>
            <person name="Grigoriev I.V."/>
        </authorList>
    </citation>
    <scope>NUCLEOTIDE SEQUENCE [LARGE SCALE GENOMIC DNA]</scope>
    <source>
        <strain evidence="2 3">CBS 620.91</strain>
    </source>
</reference>
<dbReference type="InterPro" id="IPR051397">
    <property type="entry name" value="Zn-ADH-like_protein"/>
</dbReference>
<evidence type="ECO:0000313" key="2">
    <source>
        <dbReference type="EMBL" id="KAL1843552.1"/>
    </source>
</evidence>
<protein>
    <submittedName>
        <fullName evidence="2">Uncharacterized protein</fullName>
    </submittedName>
</protein>
<dbReference type="PANTHER" id="PTHR43677:SF11">
    <property type="entry name" value="ZINC-CONTAINING ALCOHOL DEHYDROGENASE"/>
    <property type="match status" value="1"/>
</dbReference>
<sequence length="369" mass="38810">MHRFLAPTLSRALRTTSRTTRSTSTTTAAATTLSSIRSSVLHNQQPNHSFHSCQALAMKAAKVTAWGSAPVYGDYPDLPDPSPSQVRVKVVAVAVPPVVRGRALGVHSTARGAPLPYDPTVDGVVQDEATGDLYYVSPMSSQLFAEYANVERHTLVRLAPGADPVAVATLVNPVGSSWMALRARALPGSVEGATVLVVGATSTSGRAAIAVARTLGAARIIGMSRNPETLEAVEGLDERVPLQEPFTLPESVGPVDIILDFVGGKTAVGVLCAAQPNPGKNLQYIHVGDLAGEETLPIPARLLNARPVLITGSGMGAWGKNEIKREIGGLLAAVSKMDRPEGVITAALSEIESVWDTEEAKKQRFVLLP</sequence>
<dbReference type="Proteomes" id="UP001583172">
    <property type="component" value="Unassembled WGS sequence"/>
</dbReference>
<dbReference type="InterPro" id="IPR011032">
    <property type="entry name" value="GroES-like_sf"/>
</dbReference>
<dbReference type="SUPFAM" id="SSF51735">
    <property type="entry name" value="NAD(P)-binding Rossmann-fold domains"/>
    <property type="match status" value="1"/>
</dbReference>
<dbReference type="EMBL" id="JAZGSY010000014">
    <property type="protein sequence ID" value="KAL1843552.1"/>
    <property type="molecule type" value="Genomic_DNA"/>
</dbReference>
<evidence type="ECO:0000313" key="3">
    <source>
        <dbReference type="Proteomes" id="UP001583172"/>
    </source>
</evidence>
<gene>
    <name evidence="2" type="ORF">VTJ49DRAFT_1145</name>
</gene>
<evidence type="ECO:0000256" key="1">
    <source>
        <dbReference type="SAM" id="MobiDB-lite"/>
    </source>
</evidence>
<dbReference type="SUPFAM" id="SSF50129">
    <property type="entry name" value="GroES-like"/>
    <property type="match status" value="1"/>
</dbReference>
<feature type="compositionally biased region" description="Low complexity" evidence="1">
    <location>
        <begin position="8"/>
        <end position="29"/>
    </location>
</feature>
<accession>A0ABR3VNR4</accession>
<proteinExistence type="predicted"/>
<dbReference type="PANTHER" id="PTHR43677">
    <property type="entry name" value="SHORT-CHAIN DEHYDROGENASE/REDUCTASE"/>
    <property type="match status" value="1"/>
</dbReference>
<dbReference type="Gene3D" id="3.90.180.10">
    <property type="entry name" value="Medium-chain alcohol dehydrogenases, catalytic domain"/>
    <property type="match status" value="1"/>
</dbReference>
<organism evidence="2 3">
    <name type="scientific">Humicola insolens</name>
    <name type="common">Soft-rot fungus</name>
    <dbReference type="NCBI Taxonomy" id="85995"/>
    <lineage>
        <taxon>Eukaryota</taxon>
        <taxon>Fungi</taxon>
        <taxon>Dikarya</taxon>
        <taxon>Ascomycota</taxon>
        <taxon>Pezizomycotina</taxon>
        <taxon>Sordariomycetes</taxon>
        <taxon>Sordariomycetidae</taxon>
        <taxon>Sordariales</taxon>
        <taxon>Chaetomiaceae</taxon>
        <taxon>Mycothermus</taxon>
    </lineage>
</organism>
<comment type="caution">
    <text evidence="2">The sequence shown here is derived from an EMBL/GenBank/DDBJ whole genome shotgun (WGS) entry which is preliminary data.</text>
</comment>
<name>A0ABR3VNR4_HUMIN</name>